<feature type="transmembrane region" description="Helical" evidence="1">
    <location>
        <begin position="366"/>
        <end position="384"/>
    </location>
</feature>
<proteinExistence type="predicted"/>
<evidence type="ECO:0000313" key="3">
    <source>
        <dbReference type="Proteomes" id="UP001223072"/>
    </source>
</evidence>
<comment type="caution">
    <text evidence="2">The sequence shown here is derived from an EMBL/GenBank/DDBJ whole genome shotgun (WGS) entry which is preliminary data.</text>
</comment>
<sequence>MAPLASGTAGTTKTFRGRLSVLWARLPDVKALLALQVLVVLLAALILWSYVPFRNWVHTRLRAVKSWIVREVRRRRRNLALRHAEPLLKEAEDVLPCAASGRVPPGNGLTPEWVVRWWHAAQISIPVSVLMFGLAAIVVWNAETLVTARPQSANSEQEAPNPWRSLVEGVVGLPGAVEAWKGPADAFEGLRGVLVVLVAGFLIPLAVRVTAVVSQRPEQRERRAQQRKHREKYANDYWRCWPVVVLVLTAVECAREYKQLETAAPGDDVPRVSLRAVERVLWQAPRTRRGKARVHQERATKVHIARVVGALRAAEAQQDSDPKEALQDLTIMLLTIAERYAEGKVSQLLDEDQIGDAEPVAHREHLRVVAVGGAVVSTMTGAALAGLPEAALTALLPVVVLVAVILFYRERGPTPSQLTDLVIPR</sequence>
<name>A0ABU0RFQ7_9ACTN</name>
<evidence type="ECO:0000256" key="1">
    <source>
        <dbReference type="SAM" id="Phobius"/>
    </source>
</evidence>
<dbReference type="Proteomes" id="UP001223072">
    <property type="component" value="Unassembled WGS sequence"/>
</dbReference>
<reference evidence="2 3" key="1">
    <citation type="submission" date="2023-07" db="EMBL/GenBank/DDBJ databases">
        <title>Comparative genomics of wheat-associated soil bacteria to identify genetic determinants of phenazine resistance.</title>
        <authorList>
            <person name="Mouncey N."/>
        </authorList>
    </citation>
    <scope>NUCLEOTIDE SEQUENCE [LARGE SCALE GENOMIC DNA]</scope>
    <source>
        <strain evidence="2 3">W2I16</strain>
    </source>
</reference>
<feature type="transmembrane region" description="Helical" evidence="1">
    <location>
        <begin position="31"/>
        <end position="51"/>
    </location>
</feature>
<keyword evidence="3" id="KW-1185">Reference proteome</keyword>
<gene>
    <name evidence="2" type="ORF">QFZ49_000707</name>
</gene>
<feature type="transmembrane region" description="Helical" evidence="1">
    <location>
        <begin position="193"/>
        <end position="213"/>
    </location>
</feature>
<dbReference type="EMBL" id="JAUSZS010000002">
    <property type="protein sequence ID" value="MDQ0930800.1"/>
    <property type="molecule type" value="Genomic_DNA"/>
</dbReference>
<accession>A0ABU0RFQ7</accession>
<keyword evidence="1" id="KW-1133">Transmembrane helix</keyword>
<feature type="transmembrane region" description="Helical" evidence="1">
    <location>
        <begin position="123"/>
        <end position="142"/>
    </location>
</feature>
<keyword evidence="1" id="KW-0812">Transmembrane</keyword>
<keyword evidence="1" id="KW-0472">Membrane</keyword>
<protein>
    <recommendedName>
        <fullName evidence="4">Integral membrane protein</fullName>
    </recommendedName>
</protein>
<evidence type="ECO:0000313" key="2">
    <source>
        <dbReference type="EMBL" id="MDQ0930800.1"/>
    </source>
</evidence>
<feature type="transmembrane region" description="Helical" evidence="1">
    <location>
        <begin position="390"/>
        <end position="408"/>
    </location>
</feature>
<evidence type="ECO:0008006" key="4">
    <source>
        <dbReference type="Google" id="ProtNLM"/>
    </source>
</evidence>
<organism evidence="2 3">
    <name type="scientific">Streptomyces turgidiscabies</name>
    <dbReference type="NCBI Taxonomy" id="85558"/>
    <lineage>
        <taxon>Bacteria</taxon>
        <taxon>Bacillati</taxon>
        <taxon>Actinomycetota</taxon>
        <taxon>Actinomycetes</taxon>
        <taxon>Kitasatosporales</taxon>
        <taxon>Streptomycetaceae</taxon>
        <taxon>Streptomyces</taxon>
    </lineage>
</organism>